<dbReference type="Gene3D" id="3.40.640.10">
    <property type="entry name" value="Type I PLP-dependent aspartate aminotransferase-like (Major domain)"/>
    <property type="match status" value="1"/>
</dbReference>
<accession>A0AAE1Y246</accession>
<dbReference type="PANTHER" id="PTHR46101">
    <property type="match status" value="1"/>
</dbReference>
<evidence type="ECO:0000313" key="4">
    <source>
        <dbReference type="Proteomes" id="UP001293254"/>
    </source>
</evidence>
<dbReference type="InterPro" id="IPR015421">
    <property type="entry name" value="PyrdxlP-dep_Trfase_major"/>
</dbReference>
<dbReference type="PANTHER" id="PTHR46101:SF9">
    <property type="entry name" value="HISTIDINE DECARBOXYLASE"/>
    <property type="match status" value="1"/>
</dbReference>
<dbReference type="AlphaFoldDB" id="A0AAE1Y246"/>
<dbReference type="Proteomes" id="UP001293254">
    <property type="component" value="Unassembled WGS sequence"/>
</dbReference>
<gene>
    <name evidence="3" type="ORF">Salat_1818900</name>
</gene>
<name>A0AAE1Y246_9LAMI</name>
<evidence type="ECO:0000256" key="2">
    <source>
        <dbReference type="ARBA" id="ARBA00022793"/>
    </source>
</evidence>
<keyword evidence="4" id="KW-1185">Reference proteome</keyword>
<reference evidence="3" key="2">
    <citation type="journal article" date="2024" name="Plant">
        <title>Genomic evolution and insights into agronomic trait innovations of Sesamum species.</title>
        <authorList>
            <person name="Miao H."/>
            <person name="Wang L."/>
            <person name="Qu L."/>
            <person name="Liu H."/>
            <person name="Sun Y."/>
            <person name="Le M."/>
            <person name="Wang Q."/>
            <person name="Wei S."/>
            <person name="Zheng Y."/>
            <person name="Lin W."/>
            <person name="Duan Y."/>
            <person name="Cao H."/>
            <person name="Xiong S."/>
            <person name="Wang X."/>
            <person name="Wei L."/>
            <person name="Li C."/>
            <person name="Ma Q."/>
            <person name="Ju M."/>
            <person name="Zhao R."/>
            <person name="Li G."/>
            <person name="Mu C."/>
            <person name="Tian Q."/>
            <person name="Mei H."/>
            <person name="Zhang T."/>
            <person name="Gao T."/>
            <person name="Zhang H."/>
        </authorList>
    </citation>
    <scope>NUCLEOTIDE SEQUENCE</scope>
    <source>
        <strain evidence="3">3651</strain>
    </source>
</reference>
<proteinExistence type="inferred from homology"/>
<keyword evidence="2" id="KW-0210">Decarboxylase</keyword>
<dbReference type="GO" id="GO:0016831">
    <property type="term" value="F:carboxy-lyase activity"/>
    <property type="evidence" value="ECO:0007669"/>
    <property type="project" value="UniProtKB-KW"/>
</dbReference>
<comment type="similarity">
    <text evidence="1">Belongs to the group II decarboxylase family.</text>
</comment>
<reference evidence="3" key="1">
    <citation type="submission" date="2020-06" db="EMBL/GenBank/DDBJ databases">
        <authorList>
            <person name="Li T."/>
            <person name="Hu X."/>
            <person name="Zhang T."/>
            <person name="Song X."/>
            <person name="Zhang H."/>
            <person name="Dai N."/>
            <person name="Sheng W."/>
            <person name="Hou X."/>
            <person name="Wei L."/>
        </authorList>
    </citation>
    <scope>NUCLEOTIDE SEQUENCE</scope>
    <source>
        <strain evidence="3">3651</strain>
        <tissue evidence="3">Leaf</tissue>
    </source>
</reference>
<dbReference type="InterPro" id="IPR051151">
    <property type="entry name" value="Group_II_Decarboxylase"/>
</dbReference>
<dbReference type="EMBL" id="JACGWO010000007">
    <property type="protein sequence ID" value="KAK4422366.1"/>
    <property type="molecule type" value="Genomic_DNA"/>
</dbReference>
<comment type="caution">
    <text evidence="3">The sequence shown here is derived from an EMBL/GenBank/DDBJ whole genome shotgun (WGS) entry which is preliminary data.</text>
</comment>
<evidence type="ECO:0000313" key="3">
    <source>
        <dbReference type="EMBL" id="KAK4422366.1"/>
    </source>
</evidence>
<keyword evidence="2" id="KW-0456">Lyase</keyword>
<organism evidence="3 4">
    <name type="scientific">Sesamum alatum</name>
    <dbReference type="NCBI Taxonomy" id="300844"/>
    <lineage>
        <taxon>Eukaryota</taxon>
        <taxon>Viridiplantae</taxon>
        <taxon>Streptophyta</taxon>
        <taxon>Embryophyta</taxon>
        <taxon>Tracheophyta</taxon>
        <taxon>Spermatophyta</taxon>
        <taxon>Magnoliopsida</taxon>
        <taxon>eudicotyledons</taxon>
        <taxon>Gunneridae</taxon>
        <taxon>Pentapetalae</taxon>
        <taxon>asterids</taxon>
        <taxon>lamiids</taxon>
        <taxon>Lamiales</taxon>
        <taxon>Pedaliaceae</taxon>
        <taxon>Sesamum</taxon>
    </lineage>
</organism>
<dbReference type="InterPro" id="IPR015424">
    <property type="entry name" value="PyrdxlP-dep_Trfase"/>
</dbReference>
<sequence>MVVVSSVAIEEKDWNENKKREDVFVVVEPTDEGALDRQKCLTKIMTEFQEHLTERASHLLGFPVNMNCNYMVDLSPFLCFYINNVGDPYKESNFSLHSKKFEVGVLDWFARLWEIDMDEYWGYVTNGGTESNLHALMMGSVAL</sequence>
<dbReference type="SUPFAM" id="SSF53383">
    <property type="entry name" value="PLP-dependent transferases"/>
    <property type="match status" value="1"/>
</dbReference>
<evidence type="ECO:0000256" key="1">
    <source>
        <dbReference type="ARBA" id="ARBA00009533"/>
    </source>
</evidence>
<protein>
    <submittedName>
        <fullName evidence="3">Serine decarboxylase 1</fullName>
    </submittedName>
</protein>